<dbReference type="PANTHER" id="PTHR31954:SF1">
    <property type="entry name" value="CILIA- AND FLAGELLA-ASSOCIATED PROTEIN 157"/>
    <property type="match status" value="1"/>
</dbReference>
<sequence>MPPKKSRDKTPKKVVPAEKPTPDQVLAEDTRVFYLAQIKDLEERLEKYQCRCDELEVRQKDFATQYSNLEKEKKDIFQYLKRSLARKEDELTDLSEKLASLQEAKESERETFEMQMSHLRLEFQEIKDKLTSENMSLAGKLSSLEEFRIQKEDLMAHLESLKKQLECQKQEHLAAIYNLEKKAVLDKDRLKKEMHQHVAAVAEEFRRVSDEKMPETTMRAIHENASLTAQLRQLSERSEEILKENVELRDRANQLKCEVKVIQPLLNEMTRKSLTNQKVVQQLTQKCQDLIRELEEFKQTRQDHQRLLDEYSNLQSDMELLRQKCASTQEDFEKTKAETERLNTELMAERTLKAQLETVLQEAAQVFKDILKDKPSEEVSEETALAHRSQMMQKILAMMDCSAALGKGQALTELIKGSEHTRERWSLLSSGIKTTKQVSQFRTGDLGLVPRDSQSYRILNLPPQIKTKSPFMK</sequence>
<comment type="subcellular location">
    <subcellularLocation>
        <location evidence="1">Cell projection</location>
        <location evidence="1">Cilium</location>
    </subcellularLocation>
</comment>
<dbReference type="InterPro" id="IPR038844">
    <property type="entry name" value="CFAP157"/>
</dbReference>
<protein>
    <recommendedName>
        <fullName evidence="3">Cilia- and flagella-associated protein 157</fullName>
    </recommendedName>
</protein>
<proteinExistence type="inferred from homology"/>
<evidence type="ECO:0000256" key="6">
    <source>
        <dbReference type="ARBA" id="ARBA00023273"/>
    </source>
</evidence>
<evidence type="ECO:0000256" key="8">
    <source>
        <dbReference type="SAM" id="MobiDB-lite"/>
    </source>
</evidence>
<dbReference type="GeneID" id="114788054"/>
<reference evidence="9" key="3">
    <citation type="submission" date="2025-09" db="UniProtKB">
        <authorList>
            <consortium name="Ensembl"/>
        </authorList>
    </citation>
    <scope>IDENTIFICATION</scope>
</reference>
<keyword evidence="4 7" id="KW-0175">Coiled coil</keyword>
<gene>
    <name evidence="9" type="primary">CFAP157</name>
</gene>
<feature type="coiled-coil region" evidence="7">
    <location>
        <begin position="31"/>
        <end position="111"/>
    </location>
</feature>
<dbReference type="GO" id="GO:0008017">
    <property type="term" value="F:microtubule binding"/>
    <property type="evidence" value="ECO:0007669"/>
    <property type="project" value="TreeGrafter"/>
</dbReference>
<evidence type="ECO:0000256" key="5">
    <source>
        <dbReference type="ARBA" id="ARBA00023069"/>
    </source>
</evidence>
<evidence type="ECO:0000313" key="9">
    <source>
        <dbReference type="Ensembl" id="ENSDCDP00010007173.1"/>
    </source>
</evidence>
<evidence type="ECO:0000313" key="10">
    <source>
        <dbReference type="Proteomes" id="UP000694580"/>
    </source>
</evidence>
<dbReference type="Proteomes" id="UP000694580">
    <property type="component" value="Chromosome 1"/>
</dbReference>
<dbReference type="RefSeq" id="XP_028832025.1">
    <property type="nucleotide sequence ID" value="XM_028976192.1"/>
</dbReference>
<evidence type="ECO:0000256" key="2">
    <source>
        <dbReference type="ARBA" id="ARBA00010841"/>
    </source>
</evidence>
<name>A0AAY4ADS1_9TELE</name>
<keyword evidence="6" id="KW-0966">Cell projection</keyword>
<evidence type="ECO:0000256" key="4">
    <source>
        <dbReference type="ARBA" id="ARBA00023054"/>
    </source>
</evidence>
<dbReference type="PANTHER" id="PTHR31954">
    <property type="entry name" value="CILIA- AND FLAGELLA-ASSOCIATED PROTEIN 157"/>
    <property type="match status" value="1"/>
</dbReference>
<dbReference type="GeneTree" id="ENSGT00730000111240"/>
<dbReference type="AlphaFoldDB" id="A0AAY4ADS1"/>
<evidence type="ECO:0000256" key="3">
    <source>
        <dbReference type="ARBA" id="ARBA00014087"/>
    </source>
</evidence>
<feature type="region of interest" description="Disordered" evidence="8">
    <location>
        <begin position="1"/>
        <end position="22"/>
    </location>
</feature>
<dbReference type="GO" id="GO:0007288">
    <property type="term" value="P:sperm axoneme assembly"/>
    <property type="evidence" value="ECO:0007669"/>
    <property type="project" value="TreeGrafter"/>
</dbReference>
<feature type="compositionally biased region" description="Basic residues" evidence="8">
    <location>
        <begin position="1"/>
        <end position="12"/>
    </location>
</feature>
<reference evidence="9" key="2">
    <citation type="submission" date="2025-08" db="UniProtKB">
        <authorList>
            <consortium name="Ensembl"/>
        </authorList>
    </citation>
    <scope>IDENTIFICATION</scope>
</reference>
<evidence type="ECO:0000256" key="7">
    <source>
        <dbReference type="SAM" id="Coils"/>
    </source>
</evidence>
<reference evidence="9 10" key="1">
    <citation type="submission" date="2020-06" db="EMBL/GenBank/DDBJ databases">
        <authorList>
            <consortium name="Wellcome Sanger Institute Data Sharing"/>
        </authorList>
    </citation>
    <scope>NUCLEOTIDE SEQUENCE [LARGE SCALE GENOMIC DNA]</scope>
</reference>
<evidence type="ECO:0000256" key="1">
    <source>
        <dbReference type="ARBA" id="ARBA00004138"/>
    </source>
</evidence>
<feature type="coiled-coil region" evidence="7">
    <location>
        <begin position="144"/>
        <end position="182"/>
    </location>
</feature>
<accession>A0AAY4ADS1</accession>
<dbReference type="Ensembl" id="ENSDCDT00010007440.1">
    <property type="protein sequence ID" value="ENSDCDP00010007173.1"/>
    <property type="gene ID" value="ENSDCDG00010003105.1"/>
</dbReference>
<organism evidence="9 10">
    <name type="scientific">Denticeps clupeoides</name>
    <name type="common">denticle herring</name>
    <dbReference type="NCBI Taxonomy" id="299321"/>
    <lineage>
        <taxon>Eukaryota</taxon>
        <taxon>Metazoa</taxon>
        <taxon>Chordata</taxon>
        <taxon>Craniata</taxon>
        <taxon>Vertebrata</taxon>
        <taxon>Euteleostomi</taxon>
        <taxon>Actinopterygii</taxon>
        <taxon>Neopterygii</taxon>
        <taxon>Teleostei</taxon>
        <taxon>Clupei</taxon>
        <taxon>Clupeiformes</taxon>
        <taxon>Denticipitoidei</taxon>
        <taxon>Denticipitidae</taxon>
        <taxon>Denticeps</taxon>
    </lineage>
</organism>
<dbReference type="GO" id="GO:0036064">
    <property type="term" value="C:ciliary basal body"/>
    <property type="evidence" value="ECO:0007669"/>
    <property type="project" value="TreeGrafter"/>
</dbReference>
<keyword evidence="10" id="KW-1185">Reference proteome</keyword>
<keyword evidence="5" id="KW-0969">Cilium</keyword>
<feature type="coiled-coil region" evidence="7">
    <location>
        <begin position="224"/>
        <end position="349"/>
    </location>
</feature>
<comment type="similarity">
    <text evidence="2">Belongs to the CFAP157 family.</text>
</comment>